<comment type="caution">
    <text evidence="1">The sequence shown here is derived from an EMBL/GenBank/DDBJ whole genome shotgun (WGS) entry which is preliminary data.</text>
</comment>
<organism evidence="1 2">
    <name type="scientific">Streptomyces actuosus</name>
    <dbReference type="NCBI Taxonomy" id="1885"/>
    <lineage>
        <taxon>Bacteria</taxon>
        <taxon>Bacillati</taxon>
        <taxon>Actinomycetota</taxon>
        <taxon>Actinomycetes</taxon>
        <taxon>Kitasatosporales</taxon>
        <taxon>Streptomycetaceae</taxon>
        <taxon>Streptomyces</taxon>
    </lineage>
</organism>
<sequence>MAGSQKLQDEAVIALQKQMAEKYENTLKRVHRLQGVIDGLEGQWHGIGRAEFDRKQIEINESIQNIGNILGQVIDSMTKTRNIKDSKEDEVRAAAARIDIADGASTTPPSALSSY</sequence>
<dbReference type="EMBL" id="JAFFZS010000030">
    <property type="protein sequence ID" value="MBN0047892.1"/>
    <property type="molecule type" value="Genomic_DNA"/>
</dbReference>
<dbReference type="Proteomes" id="UP000788262">
    <property type="component" value="Unassembled WGS sequence"/>
</dbReference>
<evidence type="ECO:0000313" key="2">
    <source>
        <dbReference type="Proteomes" id="UP000788262"/>
    </source>
</evidence>
<dbReference type="SUPFAM" id="SSF140453">
    <property type="entry name" value="EsxAB dimer-like"/>
    <property type="match status" value="1"/>
</dbReference>
<dbReference type="InterPro" id="IPR036689">
    <property type="entry name" value="ESAT-6-like_sf"/>
</dbReference>
<evidence type="ECO:0000313" key="1">
    <source>
        <dbReference type="EMBL" id="MBN0047892.1"/>
    </source>
</evidence>
<accession>A0ABS2VXL3</accession>
<dbReference type="Gene3D" id="1.10.287.1060">
    <property type="entry name" value="ESAT-6-like"/>
    <property type="match status" value="1"/>
</dbReference>
<proteinExistence type="predicted"/>
<reference evidence="1 2" key="1">
    <citation type="submission" date="2021-02" db="EMBL/GenBank/DDBJ databases">
        <title>Whole genome sequencing of Streptomyces actuosus VRA1.</title>
        <authorList>
            <person name="Sen G."/>
            <person name="Sen A."/>
        </authorList>
    </citation>
    <scope>NUCLEOTIDE SEQUENCE [LARGE SCALE GENOMIC DNA]</scope>
    <source>
        <strain evidence="1 2">VRA1</strain>
    </source>
</reference>
<dbReference type="RefSeq" id="WP_205386019.1">
    <property type="nucleotide sequence ID" value="NZ_JAFFZS010000030.1"/>
</dbReference>
<name>A0ABS2VXL3_STRAS</name>
<protein>
    <recommendedName>
        <fullName evidence="3">WXG100 family type VII secretion target</fullName>
    </recommendedName>
</protein>
<gene>
    <name evidence="1" type="ORF">JS756_28030</name>
</gene>
<evidence type="ECO:0008006" key="3">
    <source>
        <dbReference type="Google" id="ProtNLM"/>
    </source>
</evidence>
<keyword evidence="2" id="KW-1185">Reference proteome</keyword>